<dbReference type="PANTHER" id="PTHR43280">
    <property type="entry name" value="ARAC-FAMILY TRANSCRIPTIONAL REGULATOR"/>
    <property type="match status" value="1"/>
</dbReference>
<keyword evidence="3" id="KW-0804">Transcription</keyword>
<evidence type="ECO:0000259" key="4">
    <source>
        <dbReference type="PROSITE" id="PS01124"/>
    </source>
</evidence>
<dbReference type="GO" id="GO:0043565">
    <property type="term" value="F:sequence-specific DNA binding"/>
    <property type="evidence" value="ECO:0007669"/>
    <property type="project" value="InterPro"/>
</dbReference>
<evidence type="ECO:0000256" key="3">
    <source>
        <dbReference type="ARBA" id="ARBA00023163"/>
    </source>
</evidence>
<dbReference type="Proteomes" id="UP000018896">
    <property type="component" value="Unassembled WGS sequence"/>
</dbReference>
<gene>
    <name evidence="5" type="ORF">JCM9157_1861</name>
</gene>
<organism evidence="5 6">
    <name type="scientific">Halalkalibacter akibai (strain ATCC 43226 / DSM 21942 / CIP 109018 / JCM 9157 / 1139)</name>
    <name type="common">Bacillus akibai</name>
    <dbReference type="NCBI Taxonomy" id="1236973"/>
    <lineage>
        <taxon>Bacteria</taxon>
        <taxon>Bacillati</taxon>
        <taxon>Bacillota</taxon>
        <taxon>Bacilli</taxon>
        <taxon>Bacillales</taxon>
        <taxon>Bacillaceae</taxon>
        <taxon>Halalkalibacter</taxon>
    </lineage>
</organism>
<reference evidence="5 6" key="1">
    <citation type="journal article" date="2014" name="Genome Announc.">
        <title>Draft Genome Sequences of Three Alkaliphilic Bacillus Strains, Bacillus wakoensis JCM 9140T, Bacillus akibai JCM 9157T, and Bacillus hemicellulosilyticus JCM 9152T.</title>
        <authorList>
            <person name="Yuki M."/>
            <person name="Oshima K."/>
            <person name="Suda W."/>
            <person name="Oshida Y."/>
            <person name="Kitamura K."/>
            <person name="Iida T."/>
            <person name="Hattori M."/>
            <person name="Ohkuma M."/>
        </authorList>
    </citation>
    <scope>NUCLEOTIDE SEQUENCE [LARGE SCALE GENOMIC DNA]</scope>
    <source>
        <strain evidence="5 6">JCM 9157</strain>
    </source>
</reference>
<dbReference type="SMART" id="SM00342">
    <property type="entry name" value="HTH_ARAC"/>
    <property type="match status" value="1"/>
</dbReference>
<dbReference type="InterPro" id="IPR018060">
    <property type="entry name" value="HTH_AraC"/>
</dbReference>
<feature type="domain" description="HTH araC/xylS-type" evidence="4">
    <location>
        <begin position="231"/>
        <end position="329"/>
    </location>
</feature>
<dbReference type="Pfam" id="PF17853">
    <property type="entry name" value="GGDEF_2"/>
    <property type="match status" value="1"/>
</dbReference>
<dbReference type="PANTHER" id="PTHR43280:SF10">
    <property type="entry name" value="REGULATORY PROTEIN POCR"/>
    <property type="match status" value="1"/>
</dbReference>
<dbReference type="Gene3D" id="1.10.10.60">
    <property type="entry name" value="Homeodomain-like"/>
    <property type="match status" value="2"/>
</dbReference>
<proteinExistence type="predicted"/>
<dbReference type="PROSITE" id="PS01124">
    <property type="entry name" value="HTH_ARAC_FAMILY_2"/>
    <property type="match status" value="1"/>
</dbReference>
<dbReference type="eggNOG" id="COG2207">
    <property type="taxonomic scope" value="Bacteria"/>
</dbReference>
<dbReference type="SUPFAM" id="SSF46689">
    <property type="entry name" value="Homeodomain-like"/>
    <property type="match status" value="2"/>
</dbReference>
<keyword evidence="2" id="KW-0238">DNA-binding</keyword>
<protein>
    <submittedName>
        <fullName evidence="5">Transcriptional regulator</fullName>
    </submittedName>
</protein>
<dbReference type="AlphaFoldDB" id="W4QS65"/>
<accession>W4QS65</accession>
<evidence type="ECO:0000313" key="6">
    <source>
        <dbReference type="Proteomes" id="UP000018896"/>
    </source>
</evidence>
<name>W4QS65_HALA3</name>
<dbReference type="STRING" id="1236973.JCM9157_1861"/>
<keyword evidence="1" id="KW-0805">Transcription regulation</keyword>
<evidence type="ECO:0000256" key="1">
    <source>
        <dbReference type="ARBA" id="ARBA00023015"/>
    </source>
</evidence>
<sequence length="334" mass="39398">MSFVVKNLIEEIIGKDNRLPLIWIDETLVILIGHKEQDAIQDDVFEITERVQDKLTNTLSLIVSIGVSMPFKEIKEAKRAYREGMEALKHRMQLGKGVIVHFSTINSGKHSVIFDYPKRTEEELLVAIKLADEEKALEQLSIWMTKAFKNTQSPREYQVSMMRLLNNLLTLKQESGVSFQQIEVYHASLYEELLKLHMREEIEVWFKNRLILPLVKVFHDRRDSQFQNLSEKIIDLIQKNFDSEITLEECAAKLHYNANYLSSVFKQETNYTFSEYLAMYRFKIAKQWLVESSMTIKEIAEKLKYNNSQNFIRSFKKQEEMTPGQYREKYKKTS</sequence>
<dbReference type="InterPro" id="IPR009057">
    <property type="entry name" value="Homeodomain-like_sf"/>
</dbReference>
<evidence type="ECO:0000313" key="5">
    <source>
        <dbReference type="EMBL" id="GAE34782.1"/>
    </source>
</evidence>
<dbReference type="EMBL" id="BAUV01000011">
    <property type="protein sequence ID" value="GAE34782.1"/>
    <property type="molecule type" value="Genomic_DNA"/>
</dbReference>
<comment type="caution">
    <text evidence="5">The sequence shown here is derived from an EMBL/GenBank/DDBJ whole genome shotgun (WGS) entry which is preliminary data.</text>
</comment>
<keyword evidence="6" id="KW-1185">Reference proteome</keyword>
<dbReference type="GO" id="GO:0003700">
    <property type="term" value="F:DNA-binding transcription factor activity"/>
    <property type="evidence" value="ECO:0007669"/>
    <property type="project" value="InterPro"/>
</dbReference>
<dbReference type="Pfam" id="PF12833">
    <property type="entry name" value="HTH_18"/>
    <property type="match status" value="1"/>
</dbReference>
<evidence type="ECO:0000256" key="2">
    <source>
        <dbReference type="ARBA" id="ARBA00023125"/>
    </source>
</evidence>
<dbReference type="InterPro" id="IPR041522">
    <property type="entry name" value="CdaR_GGDEF"/>
</dbReference>